<dbReference type="Gene3D" id="2.60.120.920">
    <property type="match status" value="1"/>
</dbReference>
<keyword evidence="3" id="KW-0479">Metal-binding</keyword>
<evidence type="ECO:0000259" key="11">
    <source>
        <dbReference type="PROSITE" id="PS50188"/>
    </source>
</evidence>
<dbReference type="Ensembl" id="ENSVKKT00000009378.1">
    <property type="protein sequence ID" value="ENSVKKP00000009146.1"/>
    <property type="gene ID" value="ENSVKKG00000006483.1"/>
</dbReference>
<dbReference type="PROSITE" id="PS50119">
    <property type="entry name" value="ZF_BBOX"/>
    <property type="match status" value="1"/>
</dbReference>
<dbReference type="Pfam" id="PF00643">
    <property type="entry name" value="zf-B_box"/>
    <property type="match status" value="1"/>
</dbReference>
<dbReference type="Gene3D" id="3.30.40.10">
    <property type="entry name" value="Zinc/RING finger domain, C3HC4 (zinc finger)"/>
    <property type="match status" value="1"/>
</dbReference>
<evidence type="ECO:0000256" key="7">
    <source>
        <dbReference type="PROSITE-ProRule" id="PRU00024"/>
    </source>
</evidence>
<keyword evidence="13" id="KW-1185">Reference proteome</keyword>
<dbReference type="SUPFAM" id="SSF57845">
    <property type="entry name" value="B-box zinc-binding domain"/>
    <property type="match status" value="1"/>
</dbReference>
<dbReference type="Proteomes" id="UP000694545">
    <property type="component" value="Unplaced"/>
</dbReference>
<dbReference type="PROSITE" id="PS50188">
    <property type="entry name" value="B302_SPRY"/>
    <property type="match status" value="1"/>
</dbReference>
<keyword evidence="2" id="KW-0800">Toxin</keyword>
<protein>
    <submittedName>
        <fullName evidence="12">Uncharacterized protein</fullName>
    </submittedName>
</protein>
<keyword evidence="2" id="KW-0528">Neurotoxin</keyword>
<sequence>VEPGSSHARLELTCPICLDYFRDPVTVAECGHNFCRACLSQCSGEFDTEATCPQCRGTFQKSSLRPNLQLANVVEIAKKLGGQTVQGAEGKGQACEKHQEPLKLFCRDHETPICLVCDKAKEHEGHKVIPLEEASQEYQLTLAALYLSYIHSLQKETKAVREETVAEFRRLHQFLEEQEKRLLAQVDQLQEEIARKAEDHLAWLSKELSSLEGIMWEVEKKSWQPAAELLQVGGGRSPHIPQEGDSTRHCLPLHGLLLIFSFPSFPPSLTANVTLDPDTVNPNLILSEDRKSVRRGDQSHDLTTKLDRSMDFPFVLGREGFRGGRHFWEVSVECGEEWIVGVIPSSIRRKGKVKLPPQEEIWAMGCFKGGYSTFSHSLSLSRKLKKIRVSLNCDGGRVAFYDADQGTLLYAFSGVSCAGQTLSPFFEANISISS</sequence>
<dbReference type="Pfam" id="PF13765">
    <property type="entry name" value="PRY"/>
    <property type="match status" value="1"/>
</dbReference>
<dbReference type="Pfam" id="PF00622">
    <property type="entry name" value="SPRY"/>
    <property type="match status" value="1"/>
</dbReference>
<dbReference type="InterPro" id="IPR001841">
    <property type="entry name" value="Znf_RING"/>
</dbReference>
<dbReference type="InterPro" id="IPR003879">
    <property type="entry name" value="Butyrophylin_SPRY"/>
</dbReference>
<dbReference type="PANTHER" id="PTHR24103">
    <property type="entry name" value="E3 UBIQUITIN-PROTEIN LIGASE TRIM"/>
    <property type="match status" value="1"/>
</dbReference>
<dbReference type="CDD" id="cd19762">
    <property type="entry name" value="Bbox2_TRIM7-like"/>
    <property type="match status" value="1"/>
</dbReference>
<comment type="function">
    <text evidence="6">Neurotoxin that produces dose-dependent hypolocomotion and hyperalgesia in mice. May directly act on the central nervous system, as it is 6500-fold more potent when administered intracerebroventricularly than intraperitoneal.</text>
</comment>
<proteinExistence type="inferred from homology"/>
<reference evidence="12" key="2">
    <citation type="submission" date="2025-09" db="UniProtKB">
        <authorList>
            <consortium name="Ensembl"/>
        </authorList>
    </citation>
    <scope>IDENTIFICATION</scope>
</reference>
<reference evidence="12" key="1">
    <citation type="submission" date="2025-08" db="UniProtKB">
        <authorList>
            <consortium name="Ensembl"/>
        </authorList>
    </citation>
    <scope>IDENTIFICATION</scope>
</reference>
<keyword evidence="8" id="KW-0175">Coiled coil</keyword>
<evidence type="ECO:0000256" key="4">
    <source>
        <dbReference type="ARBA" id="ARBA00022771"/>
    </source>
</evidence>
<evidence type="ECO:0000259" key="9">
    <source>
        <dbReference type="PROSITE" id="PS50089"/>
    </source>
</evidence>
<dbReference type="CDD" id="cd16594">
    <property type="entry name" value="RING-HC_TRIM7-like_C-IV"/>
    <property type="match status" value="1"/>
</dbReference>
<dbReference type="InterPro" id="IPR013320">
    <property type="entry name" value="ConA-like_dom_sf"/>
</dbReference>
<dbReference type="SUPFAM" id="SSF57850">
    <property type="entry name" value="RING/U-box"/>
    <property type="match status" value="1"/>
</dbReference>
<feature type="domain" description="B30.2/SPRY" evidence="11">
    <location>
        <begin position="253"/>
        <end position="434"/>
    </location>
</feature>
<dbReference type="OMA" id="LCLERIM"/>
<dbReference type="InterPro" id="IPR006574">
    <property type="entry name" value="PRY"/>
</dbReference>
<evidence type="ECO:0000259" key="10">
    <source>
        <dbReference type="PROSITE" id="PS50119"/>
    </source>
</evidence>
<feature type="domain" description="RING-type" evidence="9">
    <location>
        <begin position="14"/>
        <end position="56"/>
    </location>
</feature>
<dbReference type="PRINTS" id="PR01407">
    <property type="entry name" value="BUTYPHLNCDUF"/>
</dbReference>
<evidence type="ECO:0000256" key="5">
    <source>
        <dbReference type="ARBA" id="ARBA00022833"/>
    </source>
</evidence>
<dbReference type="Pfam" id="PF15227">
    <property type="entry name" value="zf-C3HC4_4"/>
    <property type="match status" value="1"/>
</dbReference>
<evidence type="ECO:0000256" key="1">
    <source>
        <dbReference type="ARBA" id="ARBA00009651"/>
    </source>
</evidence>
<evidence type="ECO:0000256" key="6">
    <source>
        <dbReference type="ARBA" id="ARBA00034460"/>
    </source>
</evidence>
<dbReference type="SMART" id="SM00184">
    <property type="entry name" value="RING"/>
    <property type="match status" value="1"/>
</dbReference>
<dbReference type="Gene3D" id="3.30.160.60">
    <property type="entry name" value="Classic Zinc Finger"/>
    <property type="match status" value="1"/>
</dbReference>
<accession>A0A8D2J8H0</accession>
<comment type="similarity">
    <text evidence="1">Belongs to the ohanin/vespryn family.</text>
</comment>
<dbReference type="InterPro" id="IPR017907">
    <property type="entry name" value="Znf_RING_CS"/>
</dbReference>
<dbReference type="SMART" id="SM00589">
    <property type="entry name" value="PRY"/>
    <property type="match status" value="1"/>
</dbReference>
<evidence type="ECO:0000313" key="13">
    <source>
        <dbReference type="Proteomes" id="UP000694545"/>
    </source>
</evidence>
<dbReference type="InterPro" id="IPR043136">
    <property type="entry name" value="B30.2/SPRY_sf"/>
</dbReference>
<dbReference type="InterPro" id="IPR001870">
    <property type="entry name" value="B30.2/SPRY"/>
</dbReference>
<dbReference type="SMART" id="SM00336">
    <property type="entry name" value="BBOX"/>
    <property type="match status" value="1"/>
</dbReference>
<dbReference type="PROSITE" id="PS50089">
    <property type="entry name" value="ZF_RING_2"/>
    <property type="match status" value="1"/>
</dbReference>
<dbReference type="GO" id="GO:0008270">
    <property type="term" value="F:zinc ion binding"/>
    <property type="evidence" value="ECO:0007669"/>
    <property type="project" value="UniProtKB-KW"/>
</dbReference>
<dbReference type="InterPro" id="IPR013083">
    <property type="entry name" value="Znf_RING/FYVE/PHD"/>
</dbReference>
<dbReference type="InterPro" id="IPR003877">
    <property type="entry name" value="SPRY_dom"/>
</dbReference>
<feature type="domain" description="B box-type" evidence="10">
    <location>
        <begin position="90"/>
        <end position="131"/>
    </location>
</feature>
<evidence type="ECO:0000256" key="3">
    <source>
        <dbReference type="ARBA" id="ARBA00022723"/>
    </source>
</evidence>
<dbReference type="InterPro" id="IPR050143">
    <property type="entry name" value="TRIM/RBCC"/>
</dbReference>
<keyword evidence="5" id="KW-0862">Zinc</keyword>
<dbReference type="AlphaFoldDB" id="A0A8D2J8H0"/>
<dbReference type="PROSITE" id="PS00518">
    <property type="entry name" value="ZF_RING_1"/>
    <property type="match status" value="1"/>
</dbReference>
<keyword evidence="4 7" id="KW-0863">Zinc-finger</keyword>
<evidence type="ECO:0000256" key="8">
    <source>
        <dbReference type="SAM" id="Coils"/>
    </source>
</evidence>
<evidence type="ECO:0000313" key="12">
    <source>
        <dbReference type="Ensembl" id="ENSVKKP00000009146.1"/>
    </source>
</evidence>
<name>A0A8D2J8H0_VARKO</name>
<dbReference type="SUPFAM" id="SSF49899">
    <property type="entry name" value="Concanavalin A-like lectins/glucanases"/>
    <property type="match status" value="1"/>
</dbReference>
<feature type="coiled-coil region" evidence="8">
    <location>
        <begin position="165"/>
        <end position="199"/>
    </location>
</feature>
<evidence type="ECO:0000256" key="2">
    <source>
        <dbReference type="ARBA" id="ARBA00022699"/>
    </source>
</evidence>
<organism evidence="12 13">
    <name type="scientific">Varanus komodoensis</name>
    <name type="common">Komodo dragon</name>
    <dbReference type="NCBI Taxonomy" id="61221"/>
    <lineage>
        <taxon>Eukaryota</taxon>
        <taxon>Metazoa</taxon>
        <taxon>Chordata</taxon>
        <taxon>Craniata</taxon>
        <taxon>Vertebrata</taxon>
        <taxon>Euteleostomi</taxon>
        <taxon>Lepidosauria</taxon>
        <taxon>Squamata</taxon>
        <taxon>Bifurcata</taxon>
        <taxon>Unidentata</taxon>
        <taxon>Episquamata</taxon>
        <taxon>Toxicofera</taxon>
        <taxon>Anguimorpha</taxon>
        <taxon>Paleoanguimorpha</taxon>
        <taxon>Varanoidea</taxon>
        <taxon>Varanidae</taxon>
        <taxon>Varanus</taxon>
    </lineage>
</organism>
<dbReference type="InterPro" id="IPR000315">
    <property type="entry name" value="Znf_B-box"/>
</dbReference>